<dbReference type="PANTHER" id="PTHR33332">
    <property type="entry name" value="REVERSE TRANSCRIPTASE DOMAIN-CONTAINING PROTEIN"/>
    <property type="match status" value="1"/>
</dbReference>
<reference evidence="1" key="1">
    <citation type="submission" date="2015-11" db="EMBL/GenBank/DDBJ databases">
        <title>De novo transcriptome assembly of four potential Pierce s Disease insect vectors from Arizona vineyards.</title>
        <authorList>
            <person name="Tassone E.E."/>
        </authorList>
    </citation>
    <scope>NUCLEOTIDE SEQUENCE</scope>
</reference>
<evidence type="ECO:0008006" key="2">
    <source>
        <dbReference type="Google" id="ProtNLM"/>
    </source>
</evidence>
<evidence type="ECO:0000313" key="1">
    <source>
        <dbReference type="EMBL" id="JAT36562.1"/>
    </source>
</evidence>
<organism evidence="1">
    <name type="scientific">Graphocephala atropunctata</name>
    <dbReference type="NCBI Taxonomy" id="36148"/>
    <lineage>
        <taxon>Eukaryota</taxon>
        <taxon>Metazoa</taxon>
        <taxon>Ecdysozoa</taxon>
        <taxon>Arthropoda</taxon>
        <taxon>Hexapoda</taxon>
        <taxon>Insecta</taxon>
        <taxon>Pterygota</taxon>
        <taxon>Neoptera</taxon>
        <taxon>Paraneoptera</taxon>
        <taxon>Hemiptera</taxon>
        <taxon>Auchenorrhyncha</taxon>
        <taxon>Membracoidea</taxon>
        <taxon>Cicadellidae</taxon>
        <taxon>Cicadellinae</taxon>
        <taxon>Cicadellini</taxon>
        <taxon>Graphocephala</taxon>
    </lineage>
</organism>
<feature type="non-terminal residue" evidence="1">
    <location>
        <position position="1"/>
    </location>
</feature>
<proteinExistence type="predicted"/>
<sequence>KNVAINYLPKISTDLKVTMFADDCSFLVSNKSQHLTISNSNNQLQSLNQWFILNKLRLNISKTNIIQFHLGNTNHFNLQGLIKLGSEEAKQETKVKFLGLYIDNRLTWSGHVEHVCKRLRTMGFALNRLAKVCSQDVLRTVYFSHVESILRYGLMFWGPSSVVNFNRVFVLQKWCLRIISGRRRFESCKPLFGELKILTLAGLVGYELCSFVKGNPQLFVSNGYYHQYPTRSRELISVAGHNTSAFERSPYHLSTKVYNALPLDIKNEQNLRLFRQKLKTHFLDKCFYCIKDLLV</sequence>
<name>A0A1B6MKZ3_9HEMI</name>
<dbReference type="AlphaFoldDB" id="A0A1B6MKZ3"/>
<protein>
    <recommendedName>
        <fullName evidence="2">Reverse transcriptase domain-containing protein</fullName>
    </recommendedName>
</protein>
<gene>
    <name evidence="1" type="ORF">g.47926</name>
</gene>
<dbReference type="EMBL" id="GEBQ01003415">
    <property type="protein sequence ID" value="JAT36562.1"/>
    <property type="molecule type" value="Transcribed_RNA"/>
</dbReference>
<accession>A0A1B6MKZ3</accession>